<dbReference type="SUPFAM" id="SSF52833">
    <property type="entry name" value="Thioredoxin-like"/>
    <property type="match status" value="1"/>
</dbReference>
<evidence type="ECO:0000256" key="3">
    <source>
        <dbReference type="ARBA" id="ARBA00023157"/>
    </source>
</evidence>
<dbReference type="Gene3D" id="3.40.30.10">
    <property type="entry name" value="Glutaredoxin"/>
    <property type="match status" value="1"/>
</dbReference>
<dbReference type="EMBL" id="JACOOH010000008">
    <property type="protein sequence ID" value="MBC5622777.1"/>
    <property type="molecule type" value="Genomic_DNA"/>
</dbReference>
<proteinExistence type="predicted"/>
<dbReference type="InterPro" id="IPR013740">
    <property type="entry name" value="Redoxin"/>
</dbReference>
<sequence length="439" mass="49866">MKNLYYLSLLLFCVACGPKAPTNEQLKDLCRNAAFAVADRQEEAGKSKAFQEVVEKSVKEFDINKIAPKQIHFVFQEGGIPLNRYLRDWLAPVLEQKAKLEGKEGAEYTFYRWRYLPSADNYTEDKEMERTAYKAVVTHPLMADFLLSNNEAMTDVINGAARLKADTWVERGILDYIKSLLDLTLSDESVFASMGVFNTAFTAERLSAGEKDEIRQKVLKQYTNLLDNERYAKGRRRARVEEAIQYLQGPYATGTLVGNKAPGLDIIWISGGKEKSLDDLKGKVVVLDFWATKCAPCVSIFPNMRKLEKRYAKYPVEIIGVTSIMGYHVDMKHGKTIKTEGKPDYEIELMQALMKDMEITWRVAFTEQNVMNMDYGVTSIPHIVILDTEGNVRYNGTDPFEAPYHKAEKIDALLKEAGSRYPSSPMETVDYSKNQNESL</sequence>
<evidence type="ECO:0000256" key="4">
    <source>
        <dbReference type="ARBA" id="ARBA00023284"/>
    </source>
</evidence>
<dbReference type="InterPro" id="IPR036249">
    <property type="entry name" value="Thioredoxin-like_sf"/>
</dbReference>
<organism evidence="7 8">
    <name type="scientific">Butyricimonas hominis</name>
    <dbReference type="NCBI Taxonomy" id="2763032"/>
    <lineage>
        <taxon>Bacteria</taxon>
        <taxon>Pseudomonadati</taxon>
        <taxon>Bacteroidota</taxon>
        <taxon>Bacteroidia</taxon>
        <taxon>Bacteroidales</taxon>
        <taxon>Odoribacteraceae</taxon>
        <taxon>Butyricimonas</taxon>
    </lineage>
</organism>
<evidence type="ECO:0000259" key="6">
    <source>
        <dbReference type="PROSITE" id="PS51352"/>
    </source>
</evidence>
<dbReference type="PANTHER" id="PTHR42852">
    <property type="entry name" value="THIOL:DISULFIDE INTERCHANGE PROTEIN DSBE"/>
    <property type="match status" value="1"/>
</dbReference>
<keyword evidence="2" id="KW-0201">Cytochrome c-type biogenesis</keyword>
<gene>
    <name evidence="7" type="ORF">H8S64_16935</name>
</gene>
<reference evidence="7 8" key="1">
    <citation type="submission" date="2020-08" db="EMBL/GenBank/DDBJ databases">
        <title>Genome public.</title>
        <authorList>
            <person name="Liu C."/>
            <person name="Sun Q."/>
        </authorList>
    </citation>
    <scope>NUCLEOTIDE SEQUENCE [LARGE SCALE GENOMIC DNA]</scope>
    <source>
        <strain evidence="7 8">NSJ-56</strain>
    </source>
</reference>
<keyword evidence="8" id="KW-1185">Reference proteome</keyword>
<dbReference type="InterPro" id="IPR050553">
    <property type="entry name" value="Thioredoxin_ResA/DsbE_sf"/>
</dbReference>
<feature type="domain" description="Thioredoxin" evidence="6">
    <location>
        <begin position="255"/>
        <end position="419"/>
    </location>
</feature>
<evidence type="ECO:0000256" key="5">
    <source>
        <dbReference type="SAM" id="MobiDB-lite"/>
    </source>
</evidence>
<keyword evidence="3" id="KW-1015">Disulfide bond</keyword>
<evidence type="ECO:0000313" key="7">
    <source>
        <dbReference type="EMBL" id="MBC5622777.1"/>
    </source>
</evidence>
<dbReference type="InterPro" id="IPR013766">
    <property type="entry name" value="Thioredoxin_domain"/>
</dbReference>
<dbReference type="RefSeq" id="WP_186977617.1">
    <property type="nucleotide sequence ID" value="NZ_JACOOH010000008.1"/>
</dbReference>
<keyword evidence="4" id="KW-0676">Redox-active center</keyword>
<comment type="caution">
    <text evidence="7">The sequence shown here is derived from an EMBL/GenBank/DDBJ whole genome shotgun (WGS) entry which is preliminary data.</text>
</comment>
<name>A0ABR7D4B9_9BACT</name>
<dbReference type="PANTHER" id="PTHR42852:SF6">
    <property type="entry name" value="THIOL:DISULFIDE INTERCHANGE PROTEIN DSBE"/>
    <property type="match status" value="1"/>
</dbReference>
<accession>A0ABR7D4B9</accession>
<evidence type="ECO:0000256" key="2">
    <source>
        <dbReference type="ARBA" id="ARBA00022748"/>
    </source>
</evidence>
<feature type="region of interest" description="Disordered" evidence="5">
    <location>
        <begin position="419"/>
        <end position="439"/>
    </location>
</feature>
<evidence type="ECO:0000313" key="8">
    <source>
        <dbReference type="Proteomes" id="UP000646484"/>
    </source>
</evidence>
<dbReference type="Proteomes" id="UP000646484">
    <property type="component" value="Unassembled WGS sequence"/>
</dbReference>
<protein>
    <submittedName>
        <fullName evidence="7">TlpA family protein disulfide reductase</fullName>
    </submittedName>
</protein>
<evidence type="ECO:0000256" key="1">
    <source>
        <dbReference type="ARBA" id="ARBA00004196"/>
    </source>
</evidence>
<dbReference type="PROSITE" id="PS51352">
    <property type="entry name" value="THIOREDOXIN_2"/>
    <property type="match status" value="1"/>
</dbReference>
<dbReference type="Pfam" id="PF08534">
    <property type="entry name" value="Redoxin"/>
    <property type="match status" value="1"/>
</dbReference>
<dbReference type="CDD" id="cd02966">
    <property type="entry name" value="TlpA_like_family"/>
    <property type="match status" value="1"/>
</dbReference>
<feature type="compositionally biased region" description="Polar residues" evidence="5">
    <location>
        <begin position="421"/>
        <end position="439"/>
    </location>
</feature>
<comment type="subcellular location">
    <subcellularLocation>
        <location evidence="1">Cell envelope</location>
    </subcellularLocation>
</comment>